<organism evidence="1 2">
    <name type="scientific">Pyrus ussuriensis x Pyrus communis</name>
    <dbReference type="NCBI Taxonomy" id="2448454"/>
    <lineage>
        <taxon>Eukaryota</taxon>
        <taxon>Viridiplantae</taxon>
        <taxon>Streptophyta</taxon>
        <taxon>Embryophyta</taxon>
        <taxon>Tracheophyta</taxon>
        <taxon>Spermatophyta</taxon>
        <taxon>Magnoliopsida</taxon>
        <taxon>eudicotyledons</taxon>
        <taxon>Gunneridae</taxon>
        <taxon>Pentapetalae</taxon>
        <taxon>rosids</taxon>
        <taxon>fabids</taxon>
        <taxon>Rosales</taxon>
        <taxon>Rosaceae</taxon>
        <taxon>Amygdaloideae</taxon>
        <taxon>Maleae</taxon>
        <taxon>Pyrus</taxon>
    </lineage>
</organism>
<dbReference type="AlphaFoldDB" id="A0A5N5FKB2"/>
<dbReference type="GO" id="GO:0016874">
    <property type="term" value="F:ligase activity"/>
    <property type="evidence" value="ECO:0007669"/>
    <property type="project" value="UniProtKB-KW"/>
</dbReference>
<reference evidence="1 2" key="3">
    <citation type="submission" date="2019-11" db="EMBL/GenBank/DDBJ databases">
        <title>A de novo genome assembly of a pear dwarfing rootstock.</title>
        <authorList>
            <person name="Wang F."/>
            <person name="Wang J."/>
            <person name="Li S."/>
            <person name="Zhang Y."/>
            <person name="Fang M."/>
            <person name="Ma L."/>
            <person name="Zhao Y."/>
            <person name="Jiang S."/>
        </authorList>
    </citation>
    <scope>NUCLEOTIDE SEQUENCE [LARGE SCALE GENOMIC DNA]</scope>
    <source>
        <strain evidence="1">S2</strain>
        <tissue evidence="1">Leaf</tissue>
    </source>
</reference>
<reference evidence="2" key="2">
    <citation type="submission" date="2019-10" db="EMBL/GenBank/DDBJ databases">
        <title>A de novo genome assembly of a pear dwarfing rootstock.</title>
        <authorList>
            <person name="Wang F."/>
            <person name="Wang J."/>
            <person name="Li S."/>
            <person name="Zhang Y."/>
            <person name="Fang M."/>
            <person name="Ma L."/>
            <person name="Zhao Y."/>
            <person name="Jiang S."/>
        </authorList>
    </citation>
    <scope>NUCLEOTIDE SEQUENCE [LARGE SCALE GENOMIC DNA]</scope>
</reference>
<keyword evidence="2" id="KW-1185">Reference proteome</keyword>
<proteinExistence type="predicted"/>
<accession>A0A5N5FKB2</accession>
<evidence type="ECO:0000313" key="1">
    <source>
        <dbReference type="EMBL" id="KAB2603579.1"/>
    </source>
</evidence>
<dbReference type="EMBL" id="SMOL01000695">
    <property type="protein sequence ID" value="KAB2603579.1"/>
    <property type="molecule type" value="Genomic_DNA"/>
</dbReference>
<comment type="caution">
    <text evidence="1">The sequence shown here is derived from an EMBL/GenBank/DDBJ whole genome shotgun (WGS) entry which is preliminary data.</text>
</comment>
<gene>
    <name evidence="1" type="ORF">D8674_004584</name>
</gene>
<protein>
    <submittedName>
        <fullName evidence="1">Glycine--tRNA ligase 2</fullName>
    </submittedName>
</protein>
<keyword evidence="1" id="KW-0436">Ligase</keyword>
<name>A0A5N5FKB2_9ROSA</name>
<reference evidence="1 2" key="1">
    <citation type="submission" date="2019-09" db="EMBL/GenBank/DDBJ databases">
        <authorList>
            <person name="Ou C."/>
        </authorList>
    </citation>
    <scope>NUCLEOTIDE SEQUENCE [LARGE SCALE GENOMIC DNA]</scope>
    <source>
        <strain evidence="1">S2</strain>
        <tissue evidence="1">Leaf</tissue>
    </source>
</reference>
<sequence>MDFYNAVIIGTTTYISYTVLSLKLERKKKVFGCLSQCSNTKNYLQSLFIGLALKDLTAKLLTKQRLSHGETQAFGTPCRLVLISVEFDYWLEL</sequence>
<evidence type="ECO:0000313" key="2">
    <source>
        <dbReference type="Proteomes" id="UP000327157"/>
    </source>
</evidence>
<dbReference type="Proteomes" id="UP000327157">
    <property type="component" value="Chromosome 10"/>
</dbReference>